<name>A0ABY3SZX7_9GAMM</name>
<dbReference type="PANTHER" id="PTHR32309">
    <property type="entry name" value="TYROSINE-PROTEIN KINASE"/>
    <property type="match status" value="1"/>
</dbReference>
<dbReference type="SUPFAM" id="SSF52540">
    <property type="entry name" value="P-loop containing nucleoside triphosphate hydrolases"/>
    <property type="match status" value="1"/>
</dbReference>
<gene>
    <name evidence="1" type="ORF">L2Y54_03525</name>
</gene>
<evidence type="ECO:0000313" key="1">
    <source>
        <dbReference type="EMBL" id="UJS25117.1"/>
    </source>
</evidence>
<keyword evidence="2" id="KW-1185">Reference proteome</keyword>
<dbReference type="RefSeq" id="WP_236499856.1">
    <property type="nucleotide sequence ID" value="NZ_CP091244.1"/>
</dbReference>
<dbReference type="InterPro" id="IPR050445">
    <property type="entry name" value="Bact_polysacc_biosynth/exp"/>
</dbReference>
<dbReference type="PANTHER" id="PTHR32309:SF31">
    <property type="entry name" value="CAPSULAR EXOPOLYSACCHARIDE FAMILY"/>
    <property type="match status" value="1"/>
</dbReference>
<organism evidence="1 2">
    <name type="scientific">Thiothrix winogradskyi</name>
    <dbReference type="NCBI Taxonomy" id="96472"/>
    <lineage>
        <taxon>Bacteria</taxon>
        <taxon>Pseudomonadati</taxon>
        <taxon>Pseudomonadota</taxon>
        <taxon>Gammaproteobacteria</taxon>
        <taxon>Thiotrichales</taxon>
        <taxon>Thiotrichaceae</taxon>
        <taxon>Thiothrix</taxon>
    </lineage>
</organism>
<reference evidence="1" key="1">
    <citation type="journal article" date="2022" name="Microorganisms">
        <title>Two New Species of Filamentous Sulfur Bacteria of the Genus Thiothrix, Thiothrix winogradskyi sp. nov. and 'Candidatus Thiothrix sulfatifontis' sp. nov.</title>
        <authorList>
            <person name="Ravin N.V."/>
            <person name="Rossetti S."/>
            <person name="Beletsky A.V."/>
            <person name="Kadnikov V.V."/>
            <person name="Rudenko T.S."/>
            <person name="Smolyakov D.D."/>
            <person name="Moskvitina M.I."/>
            <person name="Gureeva M.V."/>
            <person name="Mardanov A.V."/>
            <person name="Grabovich M.Y."/>
        </authorList>
    </citation>
    <scope>NUCLEOTIDE SEQUENCE</scope>
    <source>
        <strain evidence="1">CT3</strain>
    </source>
</reference>
<dbReference type="InterPro" id="IPR027417">
    <property type="entry name" value="P-loop_NTPase"/>
</dbReference>
<evidence type="ECO:0000313" key="2">
    <source>
        <dbReference type="Proteomes" id="UP001054801"/>
    </source>
</evidence>
<accession>A0ABY3SZX7</accession>
<dbReference type="Gene3D" id="3.40.50.300">
    <property type="entry name" value="P-loop containing nucleotide triphosphate hydrolases"/>
    <property type="match status" value="1"/>
</dbReference>
<dbReference type="Proteomes" id="UP001054801">
    <property type="component" value="Chromosome"/>
</dbReference>
<protein>
    <submittedName>
        <fullName evidence="1">P-loop NTPase</fullName>
    </submittedName>
</protein>
<sequence>MELDNTHGLTHYLTGAAHESPLARVKGARLLFVVCAGPAVPDPVEALSSHNMQTLLDKSREIFDYVIIDAPPVLGMADSLLLANRADGTLLIVANNRSTKQDVRTGIDCIEKSHGKLLGLVQNMVPSKASSSPSSYYSDGRGMIVHAA</sequence>
<dbReference type="EMBL" id="CP091244">
    <property type="protein sequence ID" value="UJS25117.1"/>
    <property type="molecule type" value="Genomic_DNA"/>
</dbReference>
<proteinExistence type="predicted"/>